<dbReference type="InterPro" id="IPR011528">
    <property type="entry name" value="NERD"/>
</dbReference>
<protein>
    <submittedName>
        <fullName evidence="3">Nuclease-related domain-containing protein</fullName>
    </submittedName>
</protein>
<organism evidence="3 4">
    <name type="scientific">Fictibacillus solisalsi</name>
    <dbReference type="NCBI Taxonomy" id="459525"/>
    <lineage>
        <taxon>Bacteria</taxon>
        <taxon>Bacillati</taxon>
        <taxon>Bacillota</taxon>
        <taxon>Bacilli</taxon>
        <taxon>Bacillales</taxon>
        <taxon>Fictibacillaceae</taxon>
        <taxon>Fictibacillus</taxon>
    </lineage>
</organism>
<sequence>MHLIVKNRKLPIYIRKLEALLRRLPAQHVKRKEIEEQLARRRAGYRGEQSLDYYLGFLINYFILHDLRLPDRDHHFQLDTLLISPYFILILEVKNISGTLIFDDHFKQLIRVTPEKEEGFPDPILQVERHRDQLSGWLSGQKLEKIPIETLVVISYPNTVIKNTLLNLAPHLSKKVIHSGHLLTKIKALETLHSKPLLTPQQLKKISRKLLMSHTISNPAVVPQLQIQPHEILTGVQCPECSLLPMIRLHAKWICPSCGSLSRDAHFSALNDYKLLINLTISNRELKDFLHLSSMYASSRILHSMNLPYSGSYKNRRYMMSLDD</sequence>
<gene>
    <name evidence="3" type="ORF">SAMN04488137_3328</name>
</gene>
<dbReference type="PROSITE" id="PS50965">
    <property type="entry name" value="NERD"/>
    <property type="match status" value="1"/>
</dbReference>
<proteinExistence type="predicted"/>
<dbReference type="EMBL" id="FNHW01000001">
    <property type="protein sequence ID" value="SDN06522.1"/>
    <property type="molecule type" value="Genomic_DNA"/>
</dbReference>
<dbReference type="Proteomes" id="UP000199544">
    <property type="component" value="Unassembled WGS sequence"/>
</dbReference>
<name>A0A1G9YBS2_9BACL</name>
<evidence type="ECO:0000259" key="2">
    <source>
        <dbReference type="PROSITE" id="PS50965"/>
    </source>
</evidence>
<dbReference type="PROSITE" id="PS00202">
    <property type="entry name" value="RUBREDOXIN"/>
    <property type="match status" value="1"/>
</dbReference>
<accession>A0A1G9YBS2</accession>
<feature type="domain" description="NERD" evidence="2">
    <location>
        <begin position="43"/>
        <end position="157"/>
    </location>
</feature>
<dbReference type="GO" id="GO:0046872">
    <property type="term" value="F:metal ion binding"/>
    <property type="evidence" value="ECO:0007669"/>
    <property type="project" value="UniProtKB-KW"/>
</dbReference>
<dbReference type="InterPro" id="IPR018527">
    <property type="entry name" value="Rubredoxin_Fe_BS"/>
</dbReference>
<dbReference type="Pfam" id="PF08378">
    <property type="entry name" value="NERD"/>
    <property type="match status" value="1"/>
</dbReference>
<evidence type="ECO:0000313" key="3">
    <source>
        <dbReference type="EMBL" id="SDN06522.1"/>
    </source>
</evidence>
<evidence type="ECO:0000256" key="1">
    <source>
        <dbReference type="ARBA" id="ARBA00022723"/>
    </source>
</evidence>
<evidence type="ECO:0000313" key="4">
    <source>
        <dbReference type="Proteomes" id="UP000199544"/>
    </source>
</evidence>
<keyword evidence="1" id="KW-0479">Metal-binding</keyword>
<keyword evidence="4" id="KW-1185">Reference proteome</keyword>
<dbReference type="AlphaFoldDB" id="A0A1G9YBS2"/>
<reference evidence="4" key="1">
    <citation type="submission" date="2016-10" db="EMBL/GenBank/DDBJ databases">
        <authorList>
            <person name="Varghese N."/>
            <person name="Submissions S."/>
        </authorList>
    </citation>
    <scope>NUCLEOTIDE SEQUENCE [LARGE SCALE GENOMIC DNA]</scope>
    <source>
        <strain evidence="4">CGMCC 1.6854</strain>
    </source>
</reference>
<dbReference type="STRING" id="459525.SAMN04488137_3328"/>